<dbReference type="InterPro" id="IPR001647">
    <property type="entry name" value="HTH_TetR"/>
</dbReference>
<dbReference type="PANTHER" id="PTHR30055:SF234">
    <property type="entry name" value="HTH-TYPE TRANSCRIPTIONAL REGULATOR BETI"/>
    <property type="match status" value="1"/>
</dbReference>
<accession>K6V0X8</accession>
<dbReference type="Pfam" id="PF00440">
    <property type="entry name" value="TetR_N"/>
    <property type="match status" value="2"/>
</dbReference>
<evidence type="ECO:0000259" key="6">
    <source>
        <dbReference type="PROSITE" id="PS50977"/>
    </source>
</evidence>
<dbReference type="SUPFAM" id="SSF46689">
    <property type="entry name" value="Homeodomain-like"/>
    <property type="match status" value="2"/>
</dbReference>
<keyword evidence="1" id="KW-0805">Transcription regulation</keyword>
<keyword evidence="8" id="KW-1185">Reference proteome</keyword>
<comment type="caution">
    <text evidence="7">The sequence shown here is derived from an EMBL/GenBank/DDBJ whole genome shotgun (WGS) entry which is preliminary data.</text>
</comment>
<keyword evidence="3" id="KW-0804">Transcription</keyword>
<feature type="region of interest" description="Disordered" evidence="5">
    <location>
        <begin position="198"/>
        <end position="220"/>
    </location>
</feature>
<dbReference type="InterPro" id="IPR050109">
    <property type="entry name" value="HTH-type_TetR-like_transc_reg"/>
</dbReference>
<dbReference type="InterPro" id="IPR009057">
    <property type="entry name" value="Homeodomain-like_sf"/>
</dbReference>
<dbReference type="PANTHER" id="PTHR30055">
    <property type="entry name" value="HTH-TYPE TRANSCRIPTIONAL REGULATOR RUTR"/>
    <property type="match status" value="1"/>
</dbReference>
<evidence type="ECO:0000256" key="2">
    <source>
        <dbReference type="ARBA" id="ARBA00023125"/>
    </source>
</evidence>
<evidence type="ECO:0000256" key="1">
    <source>
        <dbReference type="ARBA" id="ARBA00023015"/>
    </source>
</evidence>
<proteinExistence type="predicted"/>
<dbReference type="Gene3D" id="1.10.357.10">
    <property type="entry name" value="Tetracycline Repressor, domain 2"/>
    <property type="match status" value="2"/>
</dbReference>
<evidence type="ECO:0000256" key="5">
    <source>
        <dbReference type="SAM" id="MobiDB-lite"/>
    </source>
</evidence>
<feature type="DNA-binding region" description="H-T-H motif" evidence="4">
    <location>
        <begin position="252"/>
        <end position="271"/>
    </location>
</feature>
<name>K6V0X8_9ACTN</name>
<feature type="compositionally biased region" description="Basic and acidic residues" evidence="5">
    <location>
        <begin position="205"/>
        <end position="214"/>
    </location>
</feature>
<sequence length="418" mass="46249">MADKAVSRVGSARAQESVSTVSRRGRRRDIIDAAFDCLAGTDPDLIRIDDVARVAGVAKATLYRHFPSKEILYSIVLRQWVDDHQLRTISAVGLERARIRARSMIEAFEEQPQFFKLSVTLFSSTDPAVKAQLSGVAATTQQYFVDDLSTLTEVAPSDAATIVLAVVHSVAMSSVYHGVPFAAAYRLVDQVIGLLTDRPQSRSTPRHERTDGGDSVRTPVAAELPAYKRRRRDRIVEEATSELRESRYEQIRVSDIASRADVALGTFYRYFPSKEALYAEVLRQWFLTSRFTEPLDDVAPGPRVAARIGAAVDAFEADPEFFRVNVLLHSVGGESVQAVLGDVFARARAMSLADLCAARVPDPDDVATMTWSLLSSLTMSAIAYGRSFSEVRRVMDTFAALVISRADERLMIAEREPR</sequence>
<feature type="domain" description="HTH tetR-type" evidence="6">
    <location>
        <begin position="24"/>
        <end position="84"/>
    </location>
</feature>
<keyword evidence="2 4" id="KW-0238">DNA-binding</keyword>
<protein>
    <submittedName>
        <fullName evidence="7">Putative TetR family transcriptional regulator</fullName>
    </submittedName>
</protein>
<dbReference type="Proteomes" id="UP000008363">
    <property type="component" value="Unassembled WGS sequence"/>
</dbReference>
<evidence type="ECO:0000256" key="3">
    <source>
        <dbReference type="ARBA" id="ARBA00023163"/>
    </source>
</evidence>
<evidence type="ECO:0000313" key="7">
    <source>
        <dbReference type="EMBL" id="GAB89558.1"/>
    </source>
</evidence>
<evidence type="ECO:0000313" key="8">
    <source>
        <dbReference type="Proteomes" id="UP000008363"/>
    </source>
</evidence>
<dbReference type="GO" id="GO:0000976">
    <property type="term" value="F:transcription cis-regulatory region binding"/>
    <property type="evidence" value="ECO:0007669"/>
    <property type="project" value="TreeGrafter"/>
</dbReference>
<dbReference type="STRING" id="1108045.GORHZ_065_00230"/>
<dbReference type="GO" id="GO:0003700">
    <property type="term" value="F:DNA-binding transcription factor activity"/>
    <property type="evidence" value="ECO:0007669"/>
    <property type="project" value="TreeGrafter"/>
</dbReference>
<feature type="domain" description="HTH tetR-type" evidence="6">
    <location>
        <begin position="229"/>
        <end position="289"/>
    </location>
</feature>
<gene>
    <name evidence="7" type="ORF">GORHZ_065_00230</name>
</gene>
<dbReference type="AlphaFoldDB" id="K6V0X8"/>
<reference evidence="7 8" key="1">
    <citation type="submission" date="2012-08" db="EMBL/GenBank/DDBJ databases">
        <title>Whole genome shotgun sequence of Gordonia rhizosphera NBRC 16068.</title>
        <authorList>
            <person name="Takarada H."/>
            <person name="Isaki S."/>
            <person name="Hosoyama A."/>
            <person name="Tsuchikane K."/>
            <person name="Katsumata H."/>
            <person name="Baba S."/>
            <person name="Ohji S."/>
            <person name="Yamazaki S."/>
            <person name="Fujita N."/>
        </authorList>
    </citation>
    <scope>NUCLEOTIDE SEQUENCE [LARGE SCALE GENOMIC DNA]</scope>
    <source>
        <strain evidence="7 8">NBRC 16068</strain>
    </source>
</reference>
<organism evidence="7 8">
    <name type="scientific">Gordonia rhizosphera NBRC 16068</name>
    <dbReference type="NCBI Taxonomy" id="1108045"/>
    <lineage>
        <taxon>Bacteria</taxon>
        <taxon>Bacillati</taxon>
        <taxon>Actinomycetota</taxon>
        <taxon>Actinomycetes</taxon>
        <taxon>Mycobacteriales</taxon>
        <taxon>Gordoniaceae</taxon>
        <taxon>Gordonia</taxon>
    </lineage>
</organism>
<dbReference type="eggNOG" id="COG1309">
    <property type="taxonomic scope" value="Bacteria"/>
</dbReference>
<evidence type="ECO:0000256" key="4">
    <source>
        <dbReference type="PROSITE-ProRule" id="PRU00335"/>
    </source>
</evidence>
<feature type="DNA-binding region" description="H-T-H motif" evidence="4">
    <location>
        <begin position="47"/>
        <end position="66"/>
    </location>
</feature>
<dbReference type="PROSITE" id="PS50977">
    <property type="entry name" value="HTH_TETR_2"/>
    <property type="match status" value="2"/>
</dbReference>
<dbReference type="EMBL" id="BAHC01000065">
    <property type="protein sequence ID" value="GAB89558.1"/>
    <property type="molecule type" value="Genomic_DNA"/>
</dbReference>